<keyword evidence="1" id="KW-1003">Cell membrane</keyword>
<dbReference type="Proteomes" id="UP000593758">
    <property type="component" value="Chromosome"/>
</dbReference>
<reference evidence="7 8" key="1">
    <citation type="submission" date="2020-10" db="EMBL/GenBank/DDBJ databases">
        <title>Haloactinobacterium sp. RN3S43, a bacterium isolated from saline soil.</title>
        <authorList>
            <person name="Sun J.-Q."/>
        </authorList>
    </citation>
    <scope>NUCLEOTIDE SEQUENCE [LARGE SCALE GENOMIC DNA]</scope>
    <source>
        <strain evidence="7 8">RN3S43</strain>
    </source>
</reference>
<dbReference type="PANTHER" id="PTHR43649">
    <property type="entry name" value="ARABINOSE-BINDING PROTEIN-RELATED"/>
    <property type="match status" value="1"/>
</dbReference>
<gene>
    <name evidence="7" type="ORF">IM660_00075</name>
</gene>
<dbReference type="Gene3D" id="3.40.190.10">
    <property type="entry name" value="Periplasmic binding protein-like II"/>
    <property type="match status" value="2"/>
</dbReference>
<keyword evidence="3" id="KW-0472">Membrane</keyword>
<keyword evidence="5" id="KW-0449">Lipoprotein</keyword>
<evidence type="ECO:0000256" key="6">
    <source>
        <dbReference type="SAM" id="SignalP"/>
    </source>
</evidence>
<dbReference type="EMBL" id="CP063169">
    <property type="protein sequence ID" value="QOR70769.1"/>
    <property type="molecule type" value="Genomic_DNA"/>
</dbReference>
<keyword evidence="4" id="KW-0564">Palmitate</keyword>
<evidence type="ECO:0000256" key="2">
    <source>
        <dbReference type="ARBA" id="ARBA00022729"/>
    </source>
</evidence>
<evidence type="ECO:0000256" key="1">
    <source>
        <dbReference type="ARBA" id="ARBA00022475"/>
    </source>
</evidence>
<keyword evidence="8" id="KW-1185">Reference proteome</keyword>
<dbReference type="InterPro" id="IPR006059">
    <property type="entry name" value="SBP"/>
</dbReference>
<evidence type="ECO:0000313" key="7">
    <source>
        <dbReference type="EMBL" id="QOR70769.1"/>
    </source>
</evidence>
<evidence type="ECO:0000256" key="4">
    <source>
        <dbReference type="ARBA" id="ARBA00023139"/>
    </source>
</evidence>
<proteinExistence type="predicted"/>
<name>A0A7M1ST73_9MICO</name>
<dbReference type="AlphaFoldDB" id="A0A7M1ST73"/>
<feature type="chain" id="PRO_5038337328" evidence="6">
    <location>
        <begin position="27"/>
        <end position="435"/>
    </location>
</feature>
<dbReference type="Pfam" id="PF01547">
    <property type="entry name" value="SBP_bac_1"/>
    <property type="match status" value="1"/>
</dbReference>
<dbReference type="RefSeq" id="WP_193497443.1">
    <property type="nucleotide sequence ID" value="NZ_CP063169.1"/>
</dbReference>
<evidence type="ECO:0000313" key="8">
    <source>
        <dbReference type="Proteomes" id="UP000593758"/>
    </source>
</evidence>
<dbReference type="InterPro" id="IPR050490">
    <property type="entry name" value="Bact_solute-bd_prot1"/>
</dbReference>
<dbReference type="PANTHER" id="PTHR43649:SF33">
    <property type="entry name" value="POLYGALACTURONAN_RHAMNOGALACTURONAN-BINDING PROTEIN YTCQ"/>
    <property type="match status" value="1"/>
</dbReference>
<protein>
    <submittedName>
        <fullName evidence="7">Carbohydrate ABC transporter substrate-binding protein</fullName>
    </submittedName>
</protein>
<keyword evidence="2 6" id="KW-0732">Signal</keyword>
<evidence type="ECO:0000256" key="3">
    <source>
        <dbReference type="ARBA" id="ARBA00023136"/>
    </source>
</evidence>
<dbReference type="KEGG" id="halt:IM660_00075"/>
<evidence type="ECO:0000256" key="5">
    <source>
        <dbReference type="ARBA" id="ARBA00023288"/>
    </source>
</evidence>
<organism evidence="7 8">
    <name type="scientific">Ruania alkalisoli</name>
    <dbReference type="NCBI Taxonomy" id="2779775"/>
    <lineage>
        <taxon>Bacteria</taxon>
        <taxon>Bacillati</taxon>
        <taxon>Actinomycetota</taxon>
        <taxon>Actinomycetes</taxon>
        <taxon>Micrococcales</taxon>
        <taxon>Ruaniaceae</taxon>
        <taxon>Ruania</taxon>
    </lineage>
</organism>
<sequence>MIPKTSRRHFGAGVAAAAAAALALSACSGGGDDDGSVEITFLSTSDEDNTALAEALIDAFEAENPDITVNLDGRPGGTEGDNLIKTRLATGEMAEVFNYNSGSLFQALNPDQNLLELSDRPWADSLTDDFTSVVSTENGLYGGSYGSSFAGGIVYNGAIYDELGLEVPQSWDDFMANNEQIAAAGYDPIIQTYGDTWTSQLFVLGDYANVHAQDPDWADQYTAHERFYADEPALAGFRHHQEAYESGYFNENYPSATFEDGGAMLAEGTGVHYPILTTILSSIRFNHPDAVEDMRFMAIPADDPQYTSATIWQPDGLYIPNTVEGAERDAALAFVDFVTGPDACEVFIEAVNPTGPYVNGCELPADVPPLVQDVQSYFDAGNTAPALEFLSPIKGPNLENITVEVGSGIRGAEEAAANYDRDVENQARQLGLEGW</sequence>
<feature type="signal peptide" evidence="6">
    <location>
        <begin position="1"/>
        <end position="26"/>
    </location>
</feature>
<accession>A0A7M1ST73</accession>
<dbReference type="PROSITE" id="PS51257">
    <property type="entry name" value="PROKAR_LIPOPROTEIN"/>
    <property type="match status" value="1"/>
</dbReference>
<dbReference type="SUPFAM" id="SSF53850">
    <property type="entry name" value="Periplasmic binding protein-like II"/>
    <property type="match status" value="1"/>
</dbReference>